<dbReference type="RefSeq" id="WP_014803054.1">
    <property type="nucleotide sequence ID" value="NC_018020.1"/>
</dbReference>
<organism evidence="1 2">
    <name type="scientific">Turneriella parva (strain ATCC BAA-1111 / DSM 21527 / NCTC 11395 / H)</name>
    <name type="common">Leptospira parva</name>
    <dbReference type="NCBI Taxonomy" id="869212"/>
    <lineage>
        <taxon>Bacteria</taxon>
        <taxon>Pseudomonadati</taxon>
        <taxon>Spirochaetota</taxon>
        <taxon>Spirochaetia</taxon>
        <taxon>Leptospirales</taxon>
        <taxon>Leptospiraceae</taxon>
        <taxon>Turneriella</taxon>
    </lineage>
</organism>
<dbReference type="AlphaFoldDB" id="I4B5I8"/>
<dbReference type="PATRIC" id="fig|869212.3.peg.1901"/>
<evidence type="ECO:0000313" key="1">
    <source>
        <dbReference type="EMBL" id="AFM12545.1"/>
    </source>
</evidence>
<dbReference type="HOGENOM" id="CLU_943153_0_0_12"/>
<accession>I4B5I8</accession>
<reference evidence="1 2" key="1">
    <citation type="submission" date="2012-06" db="EMBL/GenBank/DDBJ databases">
        <title>The complete chromosome of genome of Turneriella parva DSM 21527.</title>
        <authorList>
            <consortium name="US DOE Joint Genome Institute (JGI-PGF)"/>
            <person name="Lucas S."/>
            <person name="Han J."/>
            <person name="Lapidus A."/>
            <person name="Bruce D."/>
            <person name="Goodwin L."/>
            <person name="Pitluck S."/>
            <person name="Peters L."/>
            <person name="Kyrpides N."/>
            <person name="Mavromatis K."/>
            <person name="Ivanova N."/>
            <person name="Mikhailova N."/>
            <person name="Chertkov O."/>
            <person name="Detter J.C."/>
            <person name="Tapia R."/>
            <person name="Han C."/>
            <person name="Land M."/>
            <person name="Hauser L."/>
            <person name="Markowitz V."/>
            <person name="Cheng J.-F."/>
            <person name="Hugenholtz P."/>
            <person name="Woyke T."/>
            <person name="Wu D."/>
            <person name="Gronow S."/>
            <person name="Wellnitz S."/>
            <person name="Brambilla E."/>
            <person name="Klenk H.-P."/>
            <person name="Eisen J.A."/>
        </authorList>
    </citation>
    <scope>NUCLEOTIDE SEQUENCE [LARGE SCALE GENOMIC DNA]</scope>
    <source>
        <strain evidence="2">ATCC BAA-1111 / DSM 21527 / NCTC 11395 / H</strain>
    </source>
</reference>
<name>I4B5I8_TURPD</name>
<keyword evidence="2" id="KW-1185">Reference proteome</keyword>
<gene>
    <name evidence="1" type="ordered locus">Turpa_1898</name>
</gene>
<protein>
    <submittedName>
        <fullName evidence="1">Uncharacterized protein</fullName>
    </submittedName>
</protein>
<dbReference type="Proteomes" id="UP000006048">
    <property type="component" value="Chromosome"/>
</dbReference>
<evidence type="ECO:0000313" key="2">
    <source>
        <dbReference type="Proteomes" id="UP000006048"/>
    </source>
</evidence>
<proteinExistence type="predicted"/>
<dbReference type="KEGG" id="tpx:Turpa_1898"/>
<sequence>MALQNELVQIAPKVLCWYGLPVLLSEAQRFRLLLHDIYLHSATGGEIDAFPQLNGRTTAYVYSFDHYAPTLRAHSEPLQVAAARRLAEYINTFCSHNSVVVTRTLSPRVEEVFQRADVSLVQKDLAYEKPFFEFLRAHALPLFHRHERPERHYVRVVPKESGEFRVFVKNLSRPGDSVLTARLVNLSLNGMNIKMEGTHYRHLELRDALQVTLRSPKTAIRIECGFITRIDTAKDEIAVNFNLDDKSFATERDALQLQRIVLYTLEQGARRELTRKVAQPLLATVHAELAEKAGA</sequence>
<dbReference type="EMBL" id="CP002959">
    <property type="protein sequence ID" value="AFM12545.1"/>
    <property type="molecule type" value="Genomic_DNA"/>
</dbReference>